<keyword evidence="2" id="KW-0472">Membrane</keyword>
<proteinExistence type="predicted"/>
<keyword evidence="2" id="KW-0812">Transmembrane</keyword>
<feature type="compositionally biased region" description="Polar residues" evidence="1">
    <location>
        <begin position="191"/>
        <end position="203"/>
    </location>
</feature>
<dbReference type="Proteomes" id="UP000230002">
    <property type="component" value="Unassembled WGS sequence"/>
</dbReference>
<evidence type="ECO:0000256" key="2">
    <source>
        <dbReference type="SAM" id="Phobius"/>
    </source>
</evidence>
<keyword evidence="4" id="KW-1185">Reference proteome</keyword>
<keyword evidence="2" id="KW-1133">Transmembrane helix</keyword>
<dbReference type="AlphaFoldDB" id="A0A2G8RME8"/>
<comment type="caution">
    <text evidence="3">The sequence shown here is derived from an EMBL/GenBank/DDBJ whole genome shotgun (WGS) entry which is preliminary data.</text>
</comment>
<reference evidence="3 4" key="1">
    <citation type="journal article" date="2015" name="Sci. Rep.">
        <title>Chromosome-level genome map provides insights into diverse defense mechanisms in the medicinal fungus Ganoderma sinense.</title>
        <authorList>
            <person name="Zhu Y."/>
            <person name="Xu J."/>
            <person name="Sun C."/>
            <person name="Zhou S."/>
            <person name="Xu H."/>
            <person name="Nelson D.R."/>
            <person name="Qian J."/>
            <person name="Song J."/>
            <person name="Luo H."/>
            <person name="Xiang L."/>
            <person name="Li Y."/>
            <person name="Xu Z."/>
            <person name="Ji A."/>
            <person name="Wang L."/>
            <person name="Lu S."/>
            <person name="Hayward A."/>
            <person name="Sun W."/>
            <person name="Li X."/>
            <person name="Schwartz D.C."/>
            <person name="Wang Y."/>
            <person name="Chen S."/>
        </authorList>
    </citation>
    <scope>NUCLEOTIDE SEQUENCE [LARGE SCALE GENOMIC DNA]</scope>
    <source>
        <strain evidence="3 4">ZZ0214-1</strain>
    </source>
</reference>
<evidence type="ECO:0000313" key="3">
    <source>
        <dbReference type="EMBL" id="PIL22686.1"/>
    </source>
</evidence>
<name>A0A2G8RME8_9APHY</name>
<evidence type="ECO:0000256" key="1">
    <source>
        <dbReference type="SAM" id="MobiDB-lite"/>
    </source>
</evidence>
<organism evidence="3 4">
    <name type="scientific">Ganoderma sinense ZZ0214-1</name>
    <dbReference type="NCBI Taxonomy" id="1077348"/>
    <lineage>
        <taxon>Eukaryota</taxon>
        <taxon>Fungi</taxon>
        <taxon>Dikarya</taxon>
        <taxon>Basidiomycota</taxon>
        <taxon>Agaricomycotina</taxon>
        <taxon>Agaricomycetes</taxon>
        <taxon>Polyporales</taxon>
        <taxon>Polyporaceae</taxon>
        <taxon>Ganoderma</taxon>
    </lineage>
</organism>
<feature type="compositionally biased region" description="Polar residues" evidence="1">
    <location>
        <begin position="210"/>
        <end position="219"/>
    </location>
</feature>
<sequence>MSSDDQPETLKLPTSVSSVIQTPSPVYQPAVGPTLTNNQPMTQPTPTNGQPAVHAQPLLANSQCQPLAPNFRFCSGDIATIVVAVLFICYVVWGIPLTVRFFKYIRGKLVARRQRKLAVSQARDLERNFQRSCPSGELASSSSTLQIGQAHLTLDDKTKPASDRTRLTNFRYPTSGSWTSISRSIHTVPRSPTQDFYSASGTSVPGPDGPTSSYSSSPITLPGAYEEKKCEVETAANRQDSEVSSPVSGDQPFGRVRAICKPCM</sequence>
<accession>A0A2G8RME8</accession>
<evidence type="ECO:0000313" key="4">
    <source>
        <dbReference type="Proteomes" id="UP000230002"/>
    </source>
</evidence>
<dbReference type="OrthoDB" id="2756898at2759"/>
<feature type="transmembrane region" description="Helical" evidence="2">
    <location>
        <begin position="78"/>
        <end position="102"/>
    </location>
</feature>
<feature type="region of interest" description="Disordered" evidence="1">
    <location>
        <begin position="30"/>
        <end position="51"/>
    </location>
</feature>
<dbReference type="EMBL" id="AYKW01000069">
    <property type="protein sequence ID" value="PIL22686.1"/>
    <property type="molecule type" value="Genomic_DNA"/>
</dbReference>
<protein>
    <submittedName>
        <fullName evidence="3">Uncharacterized protein</fullName>
    </submittedName>
</protein>
<feature type="compositionally biased region" description="Polar residues" evidence="1">
    <location>
        <begin position="236"/>
        <end position="248"/>
    </location>
</feature>
<feature type="region of interest" description="Disordered" evidence="1">
    <location>
        <begin position="191"/>
        <end position="251"/>
    </location>
</feature>
<gene>
    <name evidence="3" type="ORF">GSI_15379</name>
</gene>
<feature type="compositionally biased region" description="Low complexity" evidence="1">
    <location>
        <begin position="33"/>
        <end position="51"/>
    </location>
</feature>